<evidence type="ECO:0000256" key="1">
    <source>
        <dbReference type="ARBA" id="ARBA00023125"/>
    </source>
</evidence>
<sequence length="149" mass="16029">MRLTQYSDHALRVLIHLAVLGDDARTTISAIAERHQVSRHHMVKVVHQLGQLGYVDTLRGKGGGLRLAQPPAQIVLGEVVRHTERQLDLVECFSDPGACVLTPHCGLRGVLTEALAAFLAVLDSYTLADLVGPDAAPARAFLLRAPLSA</sequence>
<dbReference type="RefSeq" id="WP_369453957.1">
    <property type="nucleotide sequence ID" value="NZ_JBGCUO010000001.1"/>
</dbReference>
<dbReference type="SUPFAM" id="SSF46785">
    <property type="entry name" value="Winged helix' DNA-binding domain"/>
    <property type="match status" value="1"/>
</dbReference>
<evidence type="ECO:0000313" key="3">
    <source>
        <dbReference type="Proteomes" id="UP001562065"/>
    </source>
</evidence>
<name>A0ABV4ACY4_9GAMM</name>
<keyword evidence="1" id="KW-0238">DNA-binding</keyword>
<comment type="caution">
    <text evidence="2">The sequence shown here is derived from an EMBL/GenBank/DDBJ whole genome shotgun (WGS) entry which is preliminary data.</text>
</comment>
<reference evidence="2 3" key="1">
    <citation type="submission" date="2024-07" db="EMBL/GenBank/DDBJ databases">
        <authorList>
            <person name="Ren Q."/>
        </authorList>
    </citation>
    <scope>NUCLEOTIDE SEQUENCE [LARGE SCALE GENOMIC DNA]</scope>
    <source>
        <strain evidence="2 3">REN37</strain>
    </source>
</reference>
<dbReference type="PANTHER" id="PTHR33221">
    <property type="entry name" value="WINGED HELIX-TURN-HELIX TRANSCRIPTIONAL REGULATOR, RRF2 FAMILY"/>
    <property type="match status" value="1"/>
</dbReference>
<protein>
    <submittedName>
        <fullName evidence="2">Rrf2 family transcriptional regulator</fullName>
    </submittedName>
</protein>
<proteinExistence type="predicted"/>
<dbReference type="InterPro" id="IPR000944">
    <property type="entry name" value="Tscrpt_reg_Rrf2"/>
</dbReference>
<organism evidence="2 3">
    <name type="scientific">Isoalcanivorax beigongshangi</name>
    <dbReference type="NCBI Taxonomy" id="3238810"/>
    <lineage>
        <taxon>Bacteria</taxon>
        <taxon>Pseudomonadati</taxon>
        <taxon>Pseudomonadota</taxon>
        <taxon>Gammaproteobacteria</taxon>
        <taxon>Oceanospirillales</taxon>
        <taxon>Alcanivoracaceae</taxon>
        <taxon>Isoalcanivorax</taxon>
    </lineage>
</organism>
<dbReference type="EMBL" id="JBGCUO010000001">
    <property type="protein sequence ID" value="MEY1660713.1"/>
    <property type="molecule type" value="Genomic_DNA"/>
</dbReference>
<dbReference type="PANTHER" id="PTHR33221:SF4">
    <property type="entry name" value="HTH-TYPE TRANSCRIPTIONAL REPRESSOR NSRR"/>
    <property type="match status" value="1"/>
</dbReference>
<dbReference type="InterPro" id="IPR036388">
    <property type="entry name" value="WH-like_DNA-bd_sf"/>
</dbReference>
<dbReference type="Pfam" id="PF02082">
    <property type="entry name" value="Rrf2"/>
    <property type="match status" value="1"/>
</dbReference>
<dbReference type="PROSITE" id="PS51197">
    <property type="entry name" value="HTH_RRF2_2"/>
    <property type="match status" value="1"/>
</dbReference>
<dbReference type="NCBIfam" id="TIGR00738">
    <property type="entry name" value="rrf2_super"/>
    <property type="match status" value="1"/>
</dbReference>
<dbReference type="Proteomes" id="UP001562065">
    <property type="component" value="Unassembled WGS sequence"/>
</dbReference>
<evidence type="ECO:0000313" key="2">
    <source>
        <dbReference type="EMBL" id="MEY1660713.1"/>
    </source>
</evidence>
<accession>A0ABV4ACY4</accession>
<gene>
    <name evidence="2" type="ORF">AB5I84_00955</name>
</gene>
<keyword evidence="3" id="KW-1185">Reference proteome</keyword>
<dbReference type="InterPro" id="IPR036390">
    <property type="entry name" value="WH_DNA-bd_sf"/>
</dbReference>
<dbReference type="Gene3D" id="1.10.10.10">
    <property type="entry name" value="Winged helix-like DNA-binding domain superfamily/Winged helix DNA-binding domain"/>
    <property type="match status" value="1"/>
</dbReference>